<name>A0A317PGT0_9HYPH</name>
<dbReference type="PROSITE" id="PS51352">
    <property type="entry name" value="THIOREDOXIN_2"/>
    <property type="match status" value="1"/>
</dbReference>
<dbReference type="RefSeq" id="WP_110033507.1">
    <property type="nucleotide sequence ID" value="NZ_QGTR01000005.1"/>
</dbReference>
<dbReference type="InterPro" id="IPR036249">
    <property type="entry name" value="Thioredoxin-like_sf"/>
</dbReference>
<dbReference type="Proteomes" id="UP000246352">
    <property type="component" value="Unassembled WGS sequence"/>
</dbReference>
<dbReference type="AlphaFoldDB" id="A0A317PGT0"/>
<sequence>MSHSSPRLSTAALAAIAIGLGAAVSAGWIYGNGLHYGNGEAAQNQVAIVGGECETKAKTLAELKPLARGEVAAMAIREEATPLPALSFVDTDGAQKTLSDYRGQVLLVNLWATWCAPCRAEMPALSKLQADLGGAGFSVMPINIDTGDVAKPQAFLAEIGVDNLGLHRDPSMDVFNTMKKQGLAFGLPVTLLVGADGCLMGAMNGPAEWAGADAHDLVKAAIAAQTPVPAGS</sequence>
<comment type="subcellular location">
    <subcellularLocation>
        <location evidence="1">Cell envelope</location>
    </subcellularLocation>
</comment>
<keyword evidence="6" id="KW-1185">Reference proteome</keyword>
<dbReference type="OrthoDB" id="9799347at2"/>
<evidence type="ECO:0000313" key="5">
    <source>
        <dbReference type="EMBL" id="PWV98081.1"/>
    </source>
</evidence>
<organism evidence="5 6">
    <name type="scientific">Hoeflea marina</name>
    <dbReference type="NCBI Taxonomy" id="274592"/>
    <lineage>
        <taxon>Bacteria</taxon>
        <taxon>Pseudomonadati</taxon>
        <taxon>Pseudomonadota</taxon>
        <taxon>Alphaproteobacteria</taxon>
        <taxon>Hyphomicrobiales</taxon>
        <taxon>Rhizobiaceae</taxon>
        <taxon>Hoeflea</taxon>
    </lineage>
</organism>
<dbReference type="CDD" id="cd02966">
    <property type="entry name" value="TlpA_like_family"/>
    <property type="match status" value="1"/>
</dbReference>
<dbReference type="GO" id="GO:0030313">
    <property type="term" value="C:cell envelope"/>
    <property type="evidence" value="ECO:0007669"/>
    <property type="project" value="UniProtKB-SubCell"/>
</dbReference>
<evidence type="ECO:0000256" key="1">
    <source>
        <dbReference type="ARBA" id="ARBA00004196"/>
    </source>
</evidence>
<dbReference type="Gene3D" id="3.40.30.10">
    <property type="entry name" value="Glutaredoxin"/>
    <property type="match status" value="1"/>
</dbReference>
<dbReference type="InterPro" id="IPR050553">
    <property type="entry name" value="Thioredoxin_ResA/DsbE_sf"/>
</dbReference>
<dbReference type="NCBIfam" id="NF047696">
    <property type="entry name" value="ThlDiSintTplARhiz"/>
    <property type="match status" value="1"/>
</dbReference>
<dbReference type="PANTHER" id="PTHR42852">
    <property type="entry name" value="THIOL:DISULFIDE INTERCHANGE PROTEIN DSBE"/>
    <property type="match status" value="1"/>
</dbReference>
<dbReference type="GO" id="GO:0016853">
    <property type="term" value="F:isomerase activity"/>
    <property type="evidence" value="ECO:0007669"/>
    <property type="project" value="UniProtKB-KW"/>
</dbReference>
<reference evidence="5 6" key="1">
    <citation type="submission" date="2018-05" db="EMBL/GenBank/DDBJ databases">
        <title>Genomic Encyclopedia of Type Strains, Phase IV (KMG-IV): sequencing the most valuable type-strain genomes for metagenomic binning, comparative biology and taxonomic classification.</title>
        <authorList>
            <person name="Goeker M."/>
        </authorList>
    </citation>
    <scope>NUCLEOTIDE SEQUENCE [LARGE SCALE GENOMIC DNA]</scope>
    <source>
        <strain evidence="5 6">DSM 16791</strain>
    </source>
</reference>
<comment type="caution">
    <text evidence="5">The sequence shown here is derived from an EMBL/GenBank/DDBJ whole genome shotgun (WGS) entry which is preliminary data.</text>
</comment>
<keyword evidence="2" id="KW-0201">Cytochrome c-type biogenesis</keyword>
<dbReference type="GO" id="GO:0015036">
    <property type="term" value="F:disulfide oxidoreductase activity"/>
    <property type="evidence" value="ECO:0007669"/>
    <property type="project" value="UniProtKB-ARBA"/>
</dbReference>
<evidence type="ECO:0000259" key="4">
    <source>
        <dbReference type="PROSITE" id="PS51352"/>
    </source>
</evidence>
<evidence type="ECO:0000256" key="2">
    <source>
        <dbReference type="ARBA" id="ARBA00022748"/>
    </source>
</evidence>
<dbReference type="PROSITE" id="PS00194">
    <property type="entry name" value="THIOREDOXIN_1"/>
    <property type="match status" value="1"/>
</dbReference>
<dbReference type="GO" id="GO:0017004">
    <property type="term" value="P:cytochrome complex assembly"/>
    <property type="evidence" value="ECO:0007669"/>
    <property type="project" value="UniProtKB-KW"/>
</dbReference>
<dbReference type="SUPFAM" id="SSF52833">
    <property type="entry name" value="Thioredoxin-like"/>
    <property type="match status" value="1"/>
</dbReference>
<keyword evidence="5" id="KW-0413">Isomerase</keyword>
<dbReference type="PANTHER" id="PTHR42852:SF13">
    <property type="entry name" value="PROTEIN DIPZ"/>
    <property type="match status" value="1"/>
</dbReference>
<keyword evidence="3" id="KW-0676">Redox-active center</keyword>
<evidence type="ECO:0000256" key="3">
    <source>
        <dbReference type="ARBA" id="ARBA00023284"/>
    </source>
</evidence>
<accession>A0A317PGT0</accession>
<feature type="domain" description="Thioredoxin" evidence="4">
    <location>
        <begin position="77"/>
        <end position="227"/>
    </location>
</feature>
<dbReference type="EMBL" id="QGTR01000005">
    <property type="protein sequence ID" value="PWV98081.1"/>
    <property type="molecule type" value="Genomic_DNA"/>
</dbReference>
<dbReference type="InterPro" id="IPR013740">
    <property type="entry name" value="Redoxin"/>
</dbReference>
<protein>
    <submittedName>
        <fullName evidence="5">Thiol-disulfide isomerase/thioredoxin</fullName>
    </submittedName>
</protein>
<dbReference type="InterPro" id="IPR013766">
    <property type="entry name" value="Thioredoxin_domain"/>
</dbReference>
<dbReference type="Pfam" id="PF08534">
    <property type="entry name" value="Redoxin"/>
    <property type="match status" value="1"/>
</dbReference>
<proteinExistence type="predicted"/>
<dbReference type="InterPro" id="IPR017937">
    <property type="entry name" value="Thioredoxin_CS"/>
</dbReference>
<gene>
    <name evidence="5" type="ORF">DFR52_10559</name>
</gene>
<evidence type="ECO:0000313" key="6">
    <source>
        <dbReference type="Proteomes" id="UP000246352"/>
    </source>
</evidence>